<keyword evidence="3" id="KW-1185">Reference proteome</keyword>
<gene>
    <name evidence="2" type="ORF">MNEG_7993</name>
</gene>
<dbReference type="Proteomes" id="UP000054498">
    <property type="component" value="Unassembled WGS sequence"/>
</dbReference>
<evidence type="ECO:0000256" key="1">
    <source>
        <dbReference type="SAM" id="MobiDB-lite"/>
    </source>
</evidence>
<dbReference type="AlphaFoldDB" id="A0A0D2KXD7"/>
<accession>A0A0D2KXD7</accession>
<dbReference type="KEGG" id="mng:MNEG_7993"/>
<sequence length="561" mass="55910">MVPQPLLPEPRATAYHEHWLPLLDDISFVVALAGCDAAALKGIGIRAACELASSTMVLLEFLVTNTCFATTSVLVTAAAAAGLPASWHGQQLLAADRCDAGAAGALVPGGLADVVAAELARAGQEHQQQAQPRQCALRAAEMEPAAEGVQAAGAGQGGGGDDGSRGLSTPTAPIMTAVQAPGAPKRAPAARVLMGGFRNAGWPAGGAAPTSDGAFPHGLIGLAASSEGLAAPSVVLLSRTCVPPGFKECAFAFLVKGVSAGQGSDCISTPLPAAASCLPGCRVVRLAALAGSAQQEGGGGGFWGNTGEDAGCAMLRRAASRTPHASAQPFAGAALPGYQEMRCTVLVEREGCGGDGAESWALSWAHIAAGSPSTPPPPSVAASFAAMADGTVLFNEVRCTLLVKEGTIQLAGAAAAAAGPPTNNPQCSQGTTCGAGRAPRGSGRQAARRRSSGRDAARRRSSASAVEHTRDGASTCAGPLPCRRPAAPSCAVAAATVWGCCSSPSCSCRTAACPPLAALGLHERRVSLLVAAPALSLSPDPALAAVVPGFQEVWVTLLARV</sequence>
<feature type="compositionally biased region" description="Low complexity" evidence="1">
    <location>
        <begin position="434"/>
        <end position="445"/>
    </location>
</feature>
<dbReference type="GeneID" id="25740869"/>
<protein>
    <submittedName>
        <fullName evidence="2">Uncharacterized protein</fullName>
    </submittedName>
</protein>
<reference evidence="2 3" key="1">
    <citation type="journal article" date="2013" name="BMC Genomics">
        <title>Reconstruction of the lipid metabolism for the microalga Monoraphidium neglectum from its genome sequence reveals characteristics suitable for biofuel production.</title>
        <authorList>
            <person name="Bogen C."/>
            <person name="Al-Dilaimi A."/>
            <person name="Albersmeier A."/>
            <person name="Wichmann J."/>
            <person name="Grundmann M."/>
            <person name="Rupp O."/>
            <person name="Lauersen K.J."/>
            <person name="Blifernez-Klassen O."/>
            <person name="Kalinowski J."/>
            <person name="Goesmann A."/>
            <person name="Mussgnug J.H."/>
            <person name="Kruse O."/>
        </authorList>
    </citation>
    <scope>NUCLEOTIDE SEQUENCE [LARGE SCALE GENOMIC DNA]</scope>
    <source>
        <strain evidence="2 3">SAG 48.87</strain>
    </source>
</reference>
<feature type="region of interest" description="Disordered" evidence="1">
    <location>
        <begin position="417"/>
        <end position="473"/>
    </location>
</feature>
<name>A0A0D2KXD7_9CHLO</name>
<evidence type="ECO:0000313" key="3">
    <source>
        <dbReference type="Proteomes" id="UP000054498"/>
    </source>
</evidence>
<proteinExistence type="predicted"/>
<dbReference type="RefSeq" id="XP_013898988.1">
    <property type="nucleotide sequence ID" value="XM_014043534.1"/>
</dbReference>
<dbReference type="EMBL" id="KK101691">
    <property type="protein sequence ID" value="KIY99968.1"/>
    <property type="molecule type" value="Genomic_DNA"/>
</dbReference>
<evidence type="ECO:0000313" key="2">
    <source>
        <dbReference type="EMBL" id="KIY99968.1"/>
    </source>
</evidence>
<feature type="region of interest" description="Disordered" evidence="1">
    <location>
        <begin position="125"/>
        <end position="166"/>
    </location>
</feature>
<organism evidence="2 3">
    <name type="scientific">Monoraphidium neglectum</name>
    <dbReference type="NCBI Taxonomy" id="145388"/>
    <lineage>
        <taxon>Eukaryota</taxon>
        <taxon>Viridiplantae</taxon>
        <taxon>Chlorophyta</taxon>
        <taxon>core chlorophytes</taxon>
        <taxon>Chlorophyceae</taxon>
        <taxon>CS clade</taxon>
        <taxon>Sphaeropleales</taxon>
        <taxon>Selenastraceae</taxon>
        <taxon>Monoraphidium</taxon>
    </lineage>
</organism>